<evidence type="ECO:0008006" key="5">
    <source>
        <dbReference type="Google" id="ProtNLM"/>
    </source>
</evidence>
<dbReference type="InterPro" id="IPR026983">
    <property type="entry name" value="DHC"/>
</dbReference>
<dbReference type="PANTHER" id="PTHR22878">
    <property type="entry name" value="DYNEIN HEAVY CHAIN 6, AXONEMAL-LIKE-RELATED"/>
    <property type="match status" value="1"/>
</dbReference>
<sequence>MSQRLVGIIFKFISFVSFQDIQYEALLYLTGECNYGGRVTDDWDRRCLSTILKKFYCRELVETPNYAIDPTGAYYCPDKTDYDDYINYTRSLPLITHPSVFGMNENADIMKDQQETILLFISTLLTQDRTDAMSSGGSAKSPDQIVMDVAMDIIAKLPPNFDRDTAMEKYPVSYSQSMNTVLVQEMNRFNNLLTVIRNSLRNVQKAIKGQIVMSLDLEEVVTSILTGRIPQMWAKKSYPSLKPLGSYVNDFLTRLAFLQVMKQANFNRPPDDGVYVYGLFLDGARWNLQTMELDESLPKLWLKPIKRSDLQERKSYTCPVYKTAERRGVLSTTGHSTNFVIAMTLSTSKPQSHWIMRGVALLCQLSQ</sequence>
<dbReference type="Proteomes" id="UP001162156">
    <property type="component" value="Unassembled WGS sequence"/>
</dbReference>
<dbReference type="Pfam" id="PF18199">
    <property type="entry name" value="Dynein_C"/>
    <property type="match status" value="1"/>
</dbReference>
<proteinExistence type="predicted"/>
<accession>A0AAV8WJQ9</accession>
<evidence type="ECO:0000313" key="3">
    <source>
        <dbReference type="EMBL" id="KAJ8926979.1"/>
    </source>
</evidence>
<dbReference type="AlphaFoldDB" id="A0AAV8WJQ9"/>
<dbReference type="InterPro" id="IPR042219">
    <property type="entry name" value="AAA_lid_11_sf"/>
</dbReference>
<reference evidence="3" key="1">
    <citation type="journal article" date="2023" name="Insect Mol. Biol.">
        <title>Genome sequencing provides insights into the evolution of gene families encoding plant cell wall-degrading enzymes in longhorned beetles.</title>
        <authorList>
            <person name="Shin N.R."/>
            <person name="Okamura Y."/>
            <person name="Kirsch R."/>
            <person name="Pauchet Y."/>
        </authorList>
    </citation>
    <scope>NUCLEOTIDE SEQUENCE</scope>
    <source>
        <strain evidence="3">RBIC_L_NR</strain>
    </source>
</reference>
<dbReference type="FunFam" id="1.20.1270.280:FF:000001">
    <property type="entry name" value="dynein heavy chain 7, axonemal"/>
    <property type="match status" value="1"/>
</dbReference>
<organism evidence="3 4">
    <name type="scientific">Rhamnusium bicolor</name>
    <dbReference type="NCBI Taxonomy" id="1586634"/>
    <lineage>
        <taxon>Eukaryota</taxon>
        <taxon>Metazoa</taxon>
        <taxon>Ecdysozoa</taxon>
        <taxon>Arthropoda</taxon>
        <taxon>Hexapoda</taxon>
        <taxon>Insecta</taxon>
        <taxon>Pterygota</taxon>
        <taxon>Neoptera</taxon>
        <taxon>Endopterygota</taxon>
        <taxon>Coleoptera</taxon>
        <taxon>Polyphaga</taxon>
        <taxon>Cucujiformia</taxon>
        <taxon>Chrysomeloidea</taxon>
        <taxon>Cerambycidae</taxon>
        <taxon>Lepturinae</taxon>
        <taxon>Rhagiini</taxon>
        <taxon>Rhamnusium</taxon>
    </lineage>
</organism>
<keyword evidence="4" id="KW-1185">Reference proteome</keyword>
<dbReference type="Gene3D" id="1.10.8.720">
    <property type="entry name" value="Region D6 of dynein motor"/>
    <property type="match status" value="1"/>
</dbReference>
<evidence type="ECO:0000259" key="1">
    <source>
        <dbReference type="Pfam" id="PF18198"/>
    </source>
</evidence>
<dbReference type="Gene3D" id="1.20.1270.280">
    <property type="match status" value="1"/>
</dbReference>
<dbReference type="GO" id="GO:0007018">
    <property type="term" value="P:microtubule-based movement"/>
    <property type="evidence" value="ECO:0007669"/>
    <property type="project" value="InterPro"/>
</dbReference>
<feature type="domain" description="Dynein heavy chain AAA lid" evidence="1">
    <location>
        <begin position="19"/>
        <end position="107"/>
    </location>
</feature>
<dbReference type="FunFam" id="3.10.490.20:FF:000009">
    <property type="entry name" value="Dynein heavy chain 4"/>
    <property type="match status" value="1"/>
</dbReference>
<dbReference type="GO" id="GO:0045505">
    <property type="term" value="F:dynein intermediate chain binding"/>
    <property type="evidence" value="ECO:0007669"/>
    <property type="project" value="InterPro"/>
</dbReference>
<dbReference type="EMBL" id="JANEYF010005752">
    <property type="protein sequence ID" value="KAJ8926979.1"/>
    <property type="molecule type" value="Genomic_DNA"/>
</dbReference>
<dbReference type="GO" id="GO:0030286">
    <property type="term" value="C:dynein complex"/>
    <property type="evidence" value="ECO:0007669"/>
    <property type="project" value="InterPro"/>
</dbReference>
<evidence type="ECO:0000259" key="2">
    <source>
        <dbReference type="Pfam" id="PF18199"/>
    </source>
</evidence>
<dbReference type="PANTHER" id="PTHR22878:SF66">
    <property type="entry name" value="DYNEIN AXONEMAL HEAVY CHAIN 7"/>
    <property type="match status" value="1"/>
</dbReference>
<dbReference type="InterPro" id="IPR041658">
    <property type="entry name" value="AAA_lid_11"/>
</dbReference>
<protein>
    <recommendedName>
        <fullName evidence="5">Dynein heavy chain</fullName>
    </recommendedName>
</protein>
<comment type="caution">
    <text evidence="3">The sequence shown here is derived from an EMBL/GenBank/DDBJ whole genome shotgun (WGS) entry which is preliminary data.</text>
</comment>
<dbReference type="InterPro" id="IPR041228">
    <property type="entry name" value="Dynein_C"/>
</dbReference>
<feature type="domain" description="Dynein heavy chain C-terminal" evidence="2">
    <location>
        <begin position="114"/>
        <end position="261"/>
    </location>
</feature>
<evidence type="ECO:0000313" key="4">
    <source>
        <dbReference type="Proteomes" id="UP001162156"/>
    </source>
</evidence>
<name>A0AAV8WJQ9_9CUCU</name>
<gene>
    <name evidence="3" type="ORF">NQ314_020604</name>
</gene>
<dbReference type="Pfam" id="PF18198">
    <property type="entry name" value="AAA_lid_11"/>
    <property type="match status" value="1"/>
</dbReference>
<dbReference type="GO" id="GO:0051959">
    <property type="term" value="F:dynein light intermediate chain binding"/>
    <property type="evidence" value="ECO:0007669"/>
    <property type="project" value="InterPro"/>
</dbReference>